<evidence type="ECO:0000313" key="5">
    <source>
        <dbReference type="Proteomes" id="UP000008068"/>
    </source>
</evidence>
<dbReference type="OMA" id="KQYMTLD"/>
<organism evidence="5">
    <name type="scientific">Caenorhabditis brenneri</name>
    <name type="common">Nematode worm</name>
    <dbReference type="NCBI Taxonomy" id="135651"/>
    <lineage>
        <taxon>Eukaryota</taxon>
        <taxon>Metazoa</taxon>
        <taxon>Ecdysozoa</taxon>
        <taxon>Nematoda</taxon>
        <taxon>Chromadorea</taxon>
        <taxon>Rhabditida</taxon>
        <taxon>Rhabditina</taxon>
        <taxon>Rhabditomorpha</taxon>
        <taxon>Rhabditoidea</taxon>
        <taxon>Rhabditidae</taxon>
        <taxon>Peloderinae</taxon>
        <taxon>Caenorhabditis</taxon>
    </lineage>
</organism>
<dbReference type="InterPro" id="IPR013961">
    <property type="entry name" value="RAI1"/>
</dbReference>
<accession>G0NJ28</accession>
<dbReference type="GO" id="GO:0000166">
    <property type="term" value="F:nucleotide binding"/>
    <property type="evidence" value="ECO:0007669"/>
    <property type="project" value="UniProtKB-KW"/>
</dbReference>
<sequence>MKTKVTIDVETVGTKIILNDLPPRLNESNHLYGSLKEELDLTVGSSGFDDFDNENGFDSLCDYILENRKKGESLKETINADFIATPRILNALARSAPLEIQAIRHHDVIFLFDKASNSENVDTSIPCLEKFKQYMTLDKNGEPRGELNEKTTKVVNRITLNSEESSNFKVFYSSKIDAIDENGQFLELKTTTLGHKKWIEKQSLRHYLQSFLANVPYAIYGRRPNIQEQVVQKVDRIPTGSIPNYPVKWNKDTCFSQLFDILQKIYLNLEFEEEPIIVKVTKEGVSCEASDEYSELVNPLFLRHFE</sequence>
<dbReference type="GO" id="GO:0046872">
    <property type="term" value="F:metal ion binding"/>
    <property type="evidence" value="ECO:0007669"/>
    <property type="project" value="UniProtKB-KW"/>
</dbReference>
<feature type="domain" description="RAI1-like" evidence="3">
    <location>
        <begin position="36"/>
        <end position="281"/>
    </location>
</feature>
<dbReference type="Pfam" id="PF08652">
    <property type="entry name" value="RAI1"/>
    <property type="match status" value="1"/>
</dbReference>
<dbReference type="GO" id="GO:0005634">
    <property type="term" value="C:nucleus"/>
    <property type="evidence" value="ECO:0007669"/>
    <property type="project" value="UniProtKB-SubCell"/>
</dbReference>
<comment type="cofactor">
    <cofactor evidence="2">
        <name>a divalent metal cation</name>
        <dbReference type="ChEBI" id="CHEBI:60240"/>
    </cofactor>
</comment>
<comment type="function">
    <text evidence="2">Decapping enzyme for NAD-capped RNAs: specifically hydrolyzes the nicotinamide adenine dinucleotide (NAD) cap from a subset of RNAs by removing the entire NAD moiety from the 5'-end of an NAD-capped RNA.</text>
</comment>
<keyword evidence="5" id="KW-1185">Reference proteome</keyword>
<dbReference type="EMBL" id="GL379893">
    <property type="protein sequence ID" value="EGT32066.1"/>
    <property type="molecule type" value="Genomic_DNA"/>
</dbReference>
<evidence type="ECO:0000313" key="4">
    <source>
        <dbReference type="EMBL" id="EGT32066.1"/>
    </source>
</evidence>
<evidence type="ECO:0000256" key="2">
    <source>
        <dbReference type="RuleBase" id="RU367113"/>
    </source>
</evidence>
<reference evidence="5" key="1">
    <citation type="submission" date="2011-07" db="EMBL/GenBank/DDBJ databases">
        <authorList>
            <consortium name="Caenorhabditis brenneri Sequencing and Analysis Consortium"/>
            <person name="Wilson R.K."/>
        </authorList>
    </citation>
    <scope>NUCLEOTIDE SEQUENCE [LARGE SCALE GENOMIC DNA]</scope>
    <source>
        <strain evidence="5">PB2801</strain>
    </source>
</reference>
<dbReference type="PANTHER" id="PTHR12395">
    <property type="entry name" value="DOM-3 RELATED"/>
    <property type="match status" value="1"/>
</dbReference>
<comment type="similarity">
    <text evidence="1 2">Belongs to the DXO/Dom3Z family.</text>
</comment>
<dbReference type="GO" id="GO:0003723">
    <property type="term" value="F:RNA binding"/>
    <property type="evidence" value="ECO:0007669"/>
    <property type="project" value="UniProtKB-KW"/>
</dbReference>
<dbReference type="HOGENOM" id="CLU_880640_0_0_1"/>
<keyword evidence="2" id="KW-0539">Nucleus</keyword>
<gene>
    <name evidence="4" type="ORF">CAEBREN_16853</name>
</gene>
<dbReference type="STRING" id="135651.G0NJ28"/>
<comment type="subcellular location">
    <subcellularLocation>
        <location evidence="2">Nucleus</location>
    </subcellularLocation>
</comment>
<dbReference type="InParanoid" id="G0NJ28"/>
<name>G0NJ28_CAEBE</name>
<keyword evidence="2" id="KW-0479">Metal-binding</keyword>
<keyword evidence="2" id="KW-0547">Nucleotide-binding</keyword>
<dbReference type="Proteomes" id="UP000008068">
    <property type="component" value="Unassembled WGS sequence"/>
</dbReference>
<dbReference type="GO" id="GO:0000956">
    <property type="term" value="P:nuclear-transcribed mRNA catabolic process"/>
    <property type="evidence" value="ECO:0007669"/>
    <property type="project" value="TreeGrafter"/>
</dbReference>
<dbReference type="GO" id="GO:0110155">
    <property type="term" value="P:NAD-cap decapping"/>
    <property type="evidence" value="ECO:0007669"/>
    <property type="project" value="TreeGrafter"/>
</dbReference>
<dbReference type="OrthoDB" id="5853397at2759"/>
<dbReference type="GO" id="GO:0004518">
    <property type="term" value="F:nuclease activity"/>
    <property type="evidence" value="ECO:0007669"/>
    <property type="project" value="UniProtKB-KW"/>
</dbReference>
<dbReference type="GO" id="GO:0034353">
    <property type="term" value="F:mRNA 5'-diphosphatase activity"/>
    <property type="evidence" value="ECO:0007669"/>
    <property type="project" value="TreeGrafter"/>
</dbReference>
<keyword evidence="2" id="KW-0378">Hydrolase</keyword>
<evidence type="ECO:0000256" key="1">
    <source>
        <dbReference type="ARBA" id="ARBA00006562"/>
    </source>
</evidence>
<dbReference type="GO" id="GO:0005829">
    <property type="term" value="C:cytosol"/>
    <property type="evidence" value="ECO:0007669"/>
    <property type="project" value="TreeGrafter"/>
</dbReference>
<dbReference type="eggNOG" id="KOG1982">
    <property type="taxonomic scope" value="Eukaryota"/>
</dbReference>
<dbReference type="AlphaFoldDB" id="G0NJ28"/>
<dbReference type="InterPro" id="IPR039039">
    <property type="entry name" value="RAI1-like_fam"/>
</dbReference>
<keyword evidence="2" id="KW-0694">RNA-binding</keyword>
<keyword evidence="2" id="KW-0540">Nuclease</keyword>
<evidence type="ECO:0000259" key="3">
    <source>
        <dbReference type="Pfam" id="PF08652"/>
    </source>
</evidence>
<dbReference type="EC" id="3.6.1.-" evidence="2"/>
<protein>
    <recommendedName>
        <fullName evidence="2">Decapping nuclease</fullName>
        <ecNumber evidence="2">3.6.1.-</ecNumber>
    </recommendedName>
</protein>
<dbReference type="PANTHER" id="PTHR12395:SF26">
    <property type="entry name" value="DECAPPING NUCLEASE"/>
    <property type="match status" value="1"/>
</dbReference>
<proteinExistence type="inferred from homology"/>